<protein>
    <submittedName>
        <fullName evidence="2">Predicted protein</fullName>
    </submittedName>
</protein>
<dbReference type="Proteomes" id="UP000001194">
    <property type="component" value="Unassembled WGS sequence"/>
</dbReference>
<feature type="region of interest" description="Disordered" evidence="1">
    <location>
        <begin position="359"/>
        <end position="387"/>
    </location>
</feature>
<dbReference type="GeneID" id="6072515"/>
<gene>
    <name evidence="2" type="ORF">LACBIDRAFT_323433</name>
</gene>
<sequence>MRFIASMNSLSNSPTQTPSLVSECSSSVLPLKVAKSPTLFYEWTYGARVIDGAIPPRGVLDHFDKLYAMAEVPNILIHGTLPAPQLDNEQEFQRAVRSWAASFRAVERDEYDILPALPILSLAWRRIRNTSSDNHSTEHAQRRGVDNIIELAFSARLQACRCDFDLAIRAEESYRLKGLAGNPDAESDVLVTIPSATIGDGIRFQRFSQRDPTLSEHLYWSSAGSTGGFSIIGFVGEFRKDDYDCNKNRLIMMLVTAQSQRKALSLKDSIIMGAITSRGHVEIFSSYWMHDPSAICIYAHKQDFRLSDPAQLLHFYVFCAKLERDIHGTLAAELETWEFPSEAELESNKWRSPDRIIKRQRSETEESGHVNKRGRGGSDIGPVEADGFEDDQYTDILRWRDEVYNCLSNDNDPSGPLAIFCRSAFRQTPALVLCGTALLRPVRVQALESES</sequence>
<name>B0CXL6_LACBS</name>
<dbReference type="OrthoDB" id="2996045at2759"/>
<proteinExistence type="predicted"/>
<evidence type="ECO:0000256" key="1">
    <source>
        <dbReference type="SAM" id="MobiDB-lite"/>
    </source>
</evidence>
<dbReference type="AlphaFoldDB" id="B0CXL6"/>
<keyword evidence="3" id="KW-1185">Reference proteome</keyword>
<evidence type="ECO:0000313" key="3">
    <source>
        <dbReference type="Proteomes" id="UP000001194"/>
    </source>
</evidence>
<organism evidence="3">
    <name type="scientific">Laccaria bicolor (strain S238N-H82 / ATCC MYA-4686)</name>
    <name type="common">Bicoloured deceiver</name>
    <name type="synonym">Laccaria laccata var. bicolor</name>
    <dbReference type="NCBI Taxonomy" id="486041"/>
    <lineage>
        <taxon>Eukaryota</taxon>
        <taxon>Fungi</taxon>
        <taxon>Dikarya</taxon>
        <taxon>Basidiomycota</taxon>
        <taxon>Agaricomycotina</taxon>
        <taxon>Agaricomycetes</taxon>
        <taxon>Agaricomycetidae</taxon>
        <taxon>Agaricales</taxon>
        <taxon>Agaricineae</taxon>
        <taxon>Hydnangiaceae</taxon>
        <taxon>Laccaria</taxon>
    </lineage>
</organism>
<evidence type="ECO:0000313" key="2">
    <source>
        <dbReference type="EMBL" id="EDR12284.1"/>
    </source>
</evidence>
<dbReference type="EMBL" id="DS547094">
    <property type="protein sequence ID" value="EDR12284.1"/>
    <property type="molecule type" value="Genomic_DNA"/>
</dbReference>
<dbReference type="InParanoid" id="B0CXL6"/>
<dbReference type="KEGG" id="lbc:LACBIDRAFT_323433"/>
<feature type="compositionally biased region" description="Basic and acidic residues" evidence="1">
    <location>
        <begin position="359"/>
        <end position="369"/>
    </location>
</feature>
<reference evidence="2 3" key="1">
    <citation type="journal article" date="2008" name="Nature">
        <title>The genome of Laccaria bicolor provides insights into mycorrhizal symbiosis.</title>
        <authorList>
            <person name="Martin F."/>
            <person name="Aerts A."/>
            <person name="Ahren D."/>
            <person name="Brun A."/>
            <person name="Danchin E.G.J."/>
            <person name="Duchaussoy F."/>
            <person name="Gibon J."/>
            <person name="Kohler A."/>
            <person name="Lindquist E."/>
            <person name="Pereda V."/>
            <person name="Salamov A."/>
            <person name="Shapiro H.J."/>
            <person name="Wuyts J."/>
            <person name="Blaudez D."/>
            <person name="Buee M."/>
            <person name="Brokstein P."/>
            <person name="Canbaeck B."/>
            <person name="Cohen D."/>
            <person name="Courty P.E."/>
            <person name="Coutinho P.M."/>
            <person name="Delaruelle C."/>
            <person name="Detter J.C."/>
            <person name="Deveau A."/>
            <person name="DiFazio S."/>
            <person name="Duplessis S."/>
            <person name="Fraissinet-Tachet L."/>
            <person name="Lucic E."/>
            <person name="Frey-Klett P."/>
            <person name="Fourrey C."/>
            <person name="Feussner I."/>
            <person name="Gay G."/>
            <person name="Grimwood J."/>
            <person name="Hoegger P.J."/>
            <person name="Jain P."/>
            <person name="Kilaru S."/>
            <person name="Labbe J."/>
            <person name="Lin Y.C."/>
            <person name="Legue V."/>
            <person name="Le Tacon F."/>
            <person name="Marmeisse R."/>
            <person name="Melayah D."/>
            <person name="Montanini B."/>
            <person name="Muratet M."/>
            <person name="Nehls U."/>
            <person name="Niculita-Hirzel H."/>
            <person name="Oudot-Le Secq M.P."/>
            <person name="Peter M."/>
            <person name="Quesneville H."/>
            <person name="Rajashekar B."/>
            <person name="Reich M."/>
            <person name="Rouhier N."/>
            <person name="Schmutz J."/>
            <person name="Yin T."/>
            <person name="Chalot M."/>
            <person name="Henrissat B."/>
            <person name="Kuees U."/>
            <person name="Lucas S."/>
            <person name="Van de Peer Y."/>
            <person name="Podila G.K."/>
            <person name="Polle A."/>
            <person name="Pukkila P.J."/>
            <person name="Richardson P.M."/>
            <person name="Rouze P."/>
            <person name="Sanders I.R."/>
            <person name="Stajich J.E."/>
            <person name="Tunlid A."/>
            <person name="Tuskan G."/>
            <person name="Grigoriev I.V."/>
        </authorList>
    </citation>
    <scope>NUCLEOTIDE SEQUENCE [LARGE SCALE GENOMIC DNA]</scope>
    <source>
        <strain evidence="3">S238N-H82 / ATCC MYA-4686</strain>
    </source>
</reference>
<accession>B0CXL6</accession>
<dbReference type="RefSeq" id="XP_001876548.1">
    <property type="nucleotide sequence ID" value="XM_001876513.1"/>
</dbReference>
<dbReference type="HOGENOM" id="CLU_709933_0_0_1"/>